<protein>
    <submittedName>
        <fullName evidence="2">Type II toxin-antitoxin system HicB family antitoxin</fullName>
    </submittedName>
</protein>
<dbReference type="GO" id="GO:0003677">
    <property type="term" value="F:DNA binding"/>
    <property type="evidence" value="ECO:0007669"/>
    <property type="project" value="InterPro"/>
</dbReference>
<dbReference type="EMBL" id="JAGSPM010000007">
    <property type="protein sequence ID" value="MBR7747470.1"/>
    <property type="molecule type" value="Genomic_DNA"/>
</dbReference>
<dbReference type="Proteomes" id="UP000680158">
    <property type="component" value="Unassembled WGS sequence"/>
</dbReference>
<comment type="caution">
    <text evidence="2">The sequence shown here is derived from an EMBL/GenBank/DDBJ whole genome shotgun (WGS) entry which is preliminary data.</text>
</comment>
<keyword evidence="3" id="KW-1185">Reference proteome</keyword>
<dbReference type="RefSeq" id="WP_212684860.1">
    <property type="nucleotide sequence ID" value="NZ_JAGSPM010000007.1"/>
</dbReference>
<sequence length="140" mass="15431">MKYPATFTPAPEGGFVVTFRDIPECITQGDDEKEAIEMAEDALLCSMDFYFEDGRQVPPPSKRKAGDRLISLPLSAAAKIHLLNEMLEQKVTASELARRLNTSPQVVNRLIDLKHTTKIDSINDALRALGKTLSLSLSAD</sequence>
<name>A0A941I420_9BURK</name>
<dbReference type="PANTHER" id="PTHR34504">
    <property type="entry name" value="ANTITOXIN HICB"/>
    <property type="match status" value="1"/>
</dbReference>
<dbReference type="SUPFAM" id="SSF47413">
    <property type="entry name" value="lambda repressor-like DNA-binding domains"/>
    <property type="match status" value="1"/>
</dbReference>
<dbReference type="InterPro" id="IPR035069">
    <property type="entry name" value="TTHA1013/TTHA0281-like"/>
</dbReference>
<evidence type="ECO:0000259" key="1">
    <source>
        <dbReference type="Pfam" id="PF15919"/>
    </source>
</evidence>
<dbReference type="InterPro" id="IPR051404">
    <property type="entry name" value="TA_system_antitoxin"/>
</dbReference>
<feature type="domain" description="HicB-like antitoxin of toxin-antitoxin system" evidence="1">
    <location>
        <begin position="3"/>
        <end position="62"/>
    </location>
</feature>
<dbReference type="Gene3D" id="3.30.160.250">
    <property type="match status" value="1"/>
</dbReference>
<dbReference type="AlphaFoldDB" id="A0A941I420"/>
<dbReference type="InterPro" id="IPR010982">
    <property type="entry name" value="Lambda_DNA-bd_dom_sf"/>
</dbReference>
<reference evidence="2 3" key="1">
    <citation type="submission" date="2021-04" db="EMBL/GenBank/DDBJ databases">
        <title>novel species isolated from subtropical streams in China.</title>
        <authorList>
            <person name="Lu H."/>
        </authorList>
    </citation>
    <scope>NUCLEOTIDE SEQUENCE [LARGE SCALE GENOMIC DNA]</scope>
    <source>
        <strain evidence="2 3">BYS107W</strain>
    </source>
</reference>
<proteinExistence type="predicted"/>
<accession>A0A941I420</accession>
<gene>
    <name evidence="2" type="ORF">KDM92_12830</name>
</gene>
<evidence type="ECO:0000313" key="3">
    <source>
        <dbReference type="Proteomes" id="UP000680158"/>
    </source>
</evidence>
<dbReference type="InterPro" id="IPR031807">
    <property type="entry name" value="HicB-like"/>
</dbReference>
<evidence type="ECO:0000313" key="2">
    <source>
        <dbReference type="EMBL" id="MBR7747470.1"/>
    </source>
</evidence>
<dbReference type="Pfam" id="PF15919">
    <property type="entry name" value="HicB_lk_antitox"/>
    <property type="match status" value="1"/>
</dbReference>
<dbReference type="SUPFAM" id="SSF143100">
    <property type="entry name" value="TTHA1013/TTHA0281-like"/>
    <property type="match status" value="1"/>
</dbReference>
<dbReference type="PANTHER" id="PTHR34504:SF4">
    <property type="entry name" value="ANTITOXIN HICB"/>
    <property type="match status" value="1"/>
</dbReference>
<organism evidence="2 3">
    <name type="scientific">Undibacterium baiyunense</name>
    <dbReference type="NCBI Taxonomy" id="2828731"/>
    <lineage>
        <taxon>Bacteria</taxon>
        <taxon>Pseudomonadati</taxon>
        <taxon>Pseudomonadota</taxon>
        <taxon>Betaproteobacteria</taxon>
        <taxon>Burkholderiales</taxon>
        <taxon>Oxalobacteraceae</taxon>
        <taxon>Undibacterium</taxon>
    </lineage>
</organism>